<sequence>MYDFWFEVEASLEVVSAISGDRIPPIHAGMTGEVVSGDLVETHHSRHPGRECRDLGPGMATEFTYRKNKNPDGTHAWSQGLLPLSVSARSADMFGFGCAAPSTAMEHPRRRSSEATPQTSQTCSY</sequence>
<gene>
    <name evidence="2" type="ORF">BECKTUN1418D_GA0071000_104310</name>
</gene>
<evidence type="ECO:0000256" key="1">
    <source>
        <dbReference type="SAM" id="MobiDB-lite"/>
    </source>
</evidence>
<proteinExistence type="predicted"/>
<feature type="region of interest" description="Disordered" evidence="1">
    <location>
        <begin position="101"/>
        <end position="125"/>
    </location>
</feature>
<accession>A0A450ZR81</accession>
<reference evidence="2" key="1">
    <citation type="submission" date="2019-02" db="EMBL/GenBank/DDBJ databases">
        <authorList>
            <person name="Gruber-Vodicka R. H."/>
            <person name="Seah K. B. B."/>
        </authorList>
    </citation>
    <scope>NUCLEOTIDE SEQUENCE</scope>
    <source>
        <strain evidence="2">BECK_BY1</strain>
    </source>
</reference>
<dbReference type="AlphaFoldDB" id="A0A450ZR81"/>
<protein>
    <submittedName>
        <fullName evidence="2">Uncharacterized protein</fullName>
    </submittedName>
</protein>
<name>A0A450ZR81_9GAMM</name>
<evidence type="ECO:0000313" key="2">
    <source>
        <dbReference type="EMBL" id="VFK56254.1"/>
    </source>
</evidence>
<dbReference type="EMBL" id="CAADFX010000043">
    <property type="protein sequence ID" value="VFK56254.1"/>
    <property type="molecule type" value="Genomic_DNA"/>
</dbReference>
<feature type="compositionally biased region" description="Polar residues" evidence="1">
    <location>
        <begin position="114"/>
        <end position="125"/>
    </location>
</feature>
<organism evidence="2">
    <name type="scientific">Candidatus Kentrum sp. TUN</name>
    <dbReference type="NCBI Taxonomy" id="2126343"/>
    <lineage>
        <taxon>Bacteria</taxon>
        <taxon>Pseudomonadati</taxon>
        <taxon>Pseudomonadota</taxon>
        <taxon>Gammaproteobacteria</taxon>
        <taxon>Candidatus Kentrum</taxon>
    </lineage>
</organism>